<dbReference type="SUPFAM" id="SSF55205">
    <property type="entry name" value="EPT/RTPC-like"/>
    <property type="match status" value="1"/>
</dbReference>
<dbReference type="InterPro" id="IPR013792">
    <property type="entry name" value="RNA3'P_cycl/enolpyr_Trfase_a/b"/>
</dbReference>
<evidence type="ECO:0000256" key="2">
    <source>
        <dbReference type="ARBA" id="ARBA00009948"/>
    </source>
</evidence>
<dbReference type="InterPro" id="IPR023193">
    <property type="entry name" value="EPSP_synthase_CS"/>
</dbReference>
<dbReference type="GO" id="GO:0003866">
    <property type="term" value="F:3-phosphoshikimate 1-carboxyvinyltransferase activity"/>
    <property type="evidence" value="ECO:0007669"/>
    <property type="project" value="UniProtKB-UniRule"/>
</dbReference>
<evidence type="ECO:0000259" key="8">
    <source>
        <dbReference type="Pfam" id="PF00275"/>
    </source>
</evidence>
<dbReference type="Gene3D" id="3.65.10.10">
    <property type="entry name" value="Enolpyruvate transferase domain"/>
    <property type="match status" value="2"/>
</dbReference>
<feature type="binding site" evidence="7">
    <location>
        <position position="301"/>
    </location>
    <ligand>
        <name>3-phosphoshikimate</name>
        <dbReference type="ChEBI" id="CHEBI:145989"/>
    </ligand>
</feature>
<feature type="binding site" evidence="7">
    <location>
        <position position="153"/>
    </location>
    <ligand>
        <name>3-phosphoshikimate</name>
        <dbReference type="ChEBI" id="CHEBI:145989"/>
    </ligand>
</feature>
<keyword evidence="3 7" id="KW-0028">Amino-acid biosynthesis</keyword>
<evidence type="ECO:0000256" key="4">
    <source>
        <dbReference type="ARBA" id="ARBA00022679"/>
    </source>
</evidence>
<dbReference type="InterPro" id="IPR001986">
    <property type="entry name" value="Enolpyruvate_Tfrase_dom"/>
</dbReference>
<dbReference type="GO" id="GO:0008652">
    <property type="term" value="P:amino acid biosynthetic process"/>
    <property type="evidence" value="ECO:0007669"/>
    <property type="project" value="UniProtKB-KW"/>
</dbReference>
<dbReference type="STRING" id="984262.SGRA_1074"/>
<comment type="caution">
    <text evidence="7">Lacks conserved residue(s) required for the propagation of feature annotation.</text>
</comment>
<feature type="binding site" evidence="7">
    <location>
        <position position="332"/>
    </location>
    <ligand>
        <name>phosphoenolpyruvate</name>
        <dbReference type="ChEBI" id="CHEBI:58702"/>
    </ligand>
</feature>
<feature type="binding site" evidence="7">
    <location>
        <position position="401"/>
    </location>
    <ligand>
        <name>phosphoenolpyruvate</name>
        <dbReference type="ChEBI" id="CHEBI:58702"/>
    </ligand>
</feature>
<dbReference type="UniPathway" id="UPA00053">
    <property type="reaction ID" value="UER00089"/>
</dbReference>
<dbReference type="OrthoDB" id="9809920at2"/>
<name>H6L3G2_SAPGL</name>
<dbReference type="KEGG" id="sgn:SGRA_1074"/>
<feature type="active site" description="Proton acceptor" evidence="7">
    <location>
        <position position="301"/>
    </location>
</feature>
<gene>
    <name evidence="7 9" type="primary">aroA</name>
    <name evidence="9" type="ordered locus">SGRA_1074</name>
</gene>
<feature type="binding site" evidence="7">
    <location>
        <position position="74"/>
    </location>
    <ligand>
        <name>phosphoenolpyruvate</name>
        <dbReference type="ChEBI" id="CHEBI:58702"/>
    </ligand>
</feature>
<evidence type="ECO:0000256" key="1">
    <source>
        <dbReference type="ARBA" id="ARBA00004811"/>
    </source>
</evidence>
<accession>H6L3G2</accession>
<reference evidence="9 10" key="1">
    <citation type="journal article" date="2012" name="Stand. Genomic Sci.">
        <title>Complete genome sequencing and analysis of Saprospira grandis str. Lewin, a predatory marine bacterium.</title>
        <authorList>
            <person name="Saw J.H."/>
            <person name="Yuryev A."/>
            <person name="Kanbe M."/>
            <person name="Hou S."/>
            <person name="Young A.G."/>
            <person name="Aizawa S."/>
            <person name="Alam M."/>
        </authorList>
    </citation>
    <scope>NUCLEOTIDE SEQUENCE [LARGE SCALE GENOMIC DNA]</scope>
    <source>
        <strain evidence="9 10">Lewin</strain>
    </source>
</reference>
<evidence type="ECO:0000313" key="10">
    <source>
        <dbReference type="Proteomes" id="UP000007519"/>
    </source>
</evidence>
<organism evidence="9 10">
    <name type="scientific">Saprospira grandis (strain Lewin)</name>
    <dbReference type="NCBI Taxonomy" id="984262"/>
    <lineage>
        <taxon>Bacteria</taxon>
        <taxon>Pseudomonadati</taxon>
        <taxon>Bacteroidota</taxon>
        <taxon>Saprospiria</taxon>
        <taxon>Saprospirales</taxon>
        <taxon>Saprospiraceae</taxon>
        <taxon>Saprospira</taxon>
    </lineage>
</organism>
<dbReference type="Pfam" id="PF00275">
    <property type="entry name" value="EPSP_synthase"/>
    <property type="match status" value="1"/>
</dbReference>
<feature type="binding site" evidence="7">
    <location>
        <position position="154"/>
    </location>
    <ligand>
        <name>phosphoenolpyruvate</name>
        <dbReference type="ChEBI" id="CHEBI:58702"/>
    </ligand>
</feature>
<comment type="subunit">
    <text evidence="7">Monomer.</text>
</comment>
<evidence type="ECO:0000256" key="3">
    <source>
        <dbReference type="ARBA" id="ARBA00022605"/>
    </source>
</evidence>
<feature type="binding site" evidence="7">
    <location>
        <position position="102"/>
    </location>
    <ligand>
        <name>phosphoenolpyruvate</name>
        <dbReference type="ChEBI" id="CHEBI:58702"/>
    </ligand>
</feature>
<dbReference type="HOGENOM" id="CLU_024321_0_0_10"/>
<dbReference type="PANTHER" id="PTHR21090">
    <property type="entry name" value="AROM/DEHYDROQUINATE SYNTHASE"/>
    <property type="match status" value="1"/>
</dbReference>
<dbReference type="PIRSF" id="PIRSF000505">
    <property type="entry name" value="EPSPS"/>
    <property type="match status" value="1"/>
</dbReference>
<dbReference type="InterPro" id="IPR036968">
    <property type="entry name" value="Enolpyruvate_Tfrase_sf"/>
</dbReference>
<dbReference type="InterPro" id="IPR006264">
    <property type="entry name" value="EPSP_synthase"/>
</dbReference>
<evidence type="ECO:0000256" key="6">
    <source>
        <dbReference type="ARBA" id="ARBA00044633"/>
    </source>
</evidence>
<feature type="binding site" evidence="7">
    <location>
        <position position="25"/>
    </location>
    <ligand>
        <name>3-phosphoshikimate</name>
        <dbReference type="ChEBI" id="CHEBI:145989"/>
    </ligand>
</feature>
<dbReference type="eggNOG" id="COG0128">
    <property type="taxonomic scope" value="Bacteria"/>
</dbReference>
<feature type="binding site" evidence="7">
    <location>
        <position position="25"/>
    </location>
    <ligand>
        <name>phosphoenolpyruvate</name>
        <dbReference type="ChEBI" id="CHEBI:58702"/>
    </ligand>
</feature>
<feature type="domain" description="Enolpyruvate transferase" evidence="8">
    <location>
        <begin position="58"/>
        <end position="410"/>
    </location>
</feature>
<evidence type="ECO:0000256" key="5">
    <source>
        <dbReference type="ARBA" id="ARBA00023141"/>
    </source>
</evidence>
<proteinExistence type="inferred from homology"/>
<dbReference type="EC" id="2.5.1.19" evidence="7"/>
<sequence length="418" mass="46256">MPKSRLLEAPKSLAGAQYIQLNSSKSISNRLLIIQAIMGQLAPPKSLSRAKDSQSLVRLLQQEEEEILDAEDAGTCFRFLTAYLCLNNKKQVLTGSARMLERPIGPLVEALRSLGAQIDYLGQEGYPPLQIGASSWKDTEEMPSLRIDGGISSQYISALLLIAPALPQGLKLQLEGEIISMPYIQMTLGLMEQFGIDYLQAGKSFLIEPQSYQAPQEEFIVEGDWSAAAYYYALVALAEPGFSLKLGQLRANSLQGDSVIAELMQNLGVVSTFLPEGELELKKTAQPLPKELRYDCRHYPDLAQTLMAISAGLAIPCQLFGLQSLRIKETDRLAAMKNELEKLGARVEIGEDWMHIKSGVKRAQKKPLISSYKDHRMLMSLAPLSLLLGPLKMEQPEVVAKSYPDFWRDLGQLGFKIG</sequence>
<evidence type="ECO:0000313" key="9">
    <source>
        <dbReference type="EMBL" id="AFC23809.1"/>
    </source>
</evidence>
<comment type="subcellular location">
    <subcellularLocation>
        <location evidence="7">Cytoplasm</location>
    </subcellularLocation>
</comment>
<keyword evidence="10" id="KW-1185">Reference proteome</keyword>
<dbReference type="GO" id="GO:0009073">
    <property type="term" value="P:aromatic amino acid family biosynthetic process"/>
    <property type="evidence" value="ECO:0007669"/>
    <property type="project" value="UniProtKB-KW"/>
</dbReference>
<dbReference type="RefSeq" id="WP_015691458.1">
    <property type="nucleotide sequence ID" value="NC_016940.1"/>
</dbReference>
<feature type="binding site" evidence="7">
    <location>
        <position position="328"/>
    </location>
    <ligand>
        <name>3-phosphoshikimate</name>
        <dbReference type="ChEBI" id="CHEBI:145989"/>
    </ligand>
</feature>
<dbReference type="Proteomes" id="UP000007519">
    <property type="component" value="Chromosome"/>
</dbReference>
<keyword evidence="5 7" id="KW-0057">Aromatic amino acid biosynthesis</keyword>
<dbReference type="PANTHER" id="PTHR21090:SF5">
    <property type="entry name" value="PENTAFUNCTIONAL AROM POLYPEPTIDE"/>
    <property type="match status" value="1"/>
</dbReference>
<feature type="binding site" evidence="7">
    <location>
        <position position="180"/>
    </location>
    <ligand>
        <name>3-phosphoshikimate</name>
        <dbReference type="ChEBI" id="CHEBI:145989"/>
    </ligand>
</feature>
<dbReference type="GO" id="GO:0005737">
    <property type="term" value="C:cytoplasm"/>
    <property type="evidence" value="ECO:0007669"/>
    <property type="project" value="UniProtKB-SubCell"/>
</dbReference>
<feature type="binding site" evidence="7">
    <location>
        <position position="154"/>
    </location>
    <ligand>
        <name>3-phosphoshikimate</name>
        <dbReference type="ChEBI" id="CHEBI:145989"/>
    </ligand>
</feature>
<comment type="function">
    <text evidence="7">Catalyzes the transfer of the enolpyruvyl moiety of phosphoenolpyruvate (PEP) to the 5-hydroxyl of shikimate-3-phosphate (S3P) to produce enolpyruvyl shikimate-3-phosphate and inorganic phosphate.</text>
</comment>
<dbReference type="PROSITE" id="PS00885">
    <property type="entry name" value="EPSP_SYNTHASE_2"/>
    <property type="match status" value="1"/>
</dbReference>
<feature type="binding site" evidence="7">
    <location>
        <position position="30"/>
    </location>
    <ligand>
        <name>3-phosphoshikimate</name>
        <dbReference type="ChEBI" id="CHEBI:145989"/>
    </ligand>
</feature>
<dbReference type="HAMAP" id="MF_00210">
    <property type="entry name" value="EPSP_synth"/>
    <property type="match status" value="1"/>
</dbReference>
<feature type="binding site" evidence="7">
    <location>
        <position position="376"/>
    </location>
    <ligand>
        <name>phosphoenolpyruvate</name>
        <dbReference type="ChEBI" id="CHEBI:58702"/>
    </ligand>
</feature>
<keyword evidence="4 7" id="KW-0808">Transferase</keyword>
<dbReference type="EMBL" id="CP002831">
    <property type="protein sequence ID" value="AFC23809.1"/>
    <property type="molecule type" value="Genomic_DNA"/>
</dbReference>
<dbReference type="GO" id="GO:0009423">
    <property type="term" value="P:chorismate biosynthetic process"/>
    <property type="evidence" value="ECO:0007669"/>
    <property type="project" value="UniProtKB-UniRule"/>
</dbReference>
<comment type="similarity">
    <text evidence="2 7">Belongs to the EPSP synthase family.</text>
</comment>
<feature type="binding site" evidence="7">
    <location>
        <position position="26"/>
    </location>
    <ligand>
        <name>3-phosphoshikimate</name>
        <dbReference type="ChEBI" id="CHEBI:145989"/>
    </ligand>
</feature>
<evidence type="ECO:0000256" key="7">
    <source>
        <dbReference type="HAMAP-Rule" id="MF_00210"/>
    </source>
</evidence>
<comment type="pathway">
    <text evidence="1 7">Metabolic intermediate biosynthesis; chorismate biosynthesis; chorismate from D-erythrose 4-phosphate and phosphoenolpyruvate: step 6/7.</text>
</comment>
<protein>
    <recommendedName>
        <fullName evidence="7">3-phosphoshikimate 1-carboxyvinyltransferase</fullName>
        <ecNumber evidence="7">2.5.1.19</ecNumber>
    </recommendedName>
    <alternativeName>
        <fullName evidence="7">5-enolpyruvylshikimate-3-phosphate synthase</fullName>
        <shortName evidence="7">EPSP synthase</shortName>
        <shortName evidence="7">EPSPS</shortName>
    </alternativeName>
</protein>
<keyword evidence="7" id="KW-0963">Cytoplasm</keyword>
<dbReference type="AlphaFoldDB" id="H6L3G2"/>
<feature type="binding site" evidence="7">
    <location>
        <position position="152"/>
    </location>
    <ligand>
        <name>3-phosphoshikimate</name>
        <dbReference type="ChEBI" id="CHEBI:145989"/>
    </ligand>
</feature>
<comment type="catalytic activity">
    <reaction evidence="6">
        <text>3-phosphoshikimate + phosphoenolpyruvate = 5-O-(1-carboxyvinyl)-3-phosphoshikimate + phosphate</text>
        <dbReference type="Rhea" id="RHEA:21256"/>
        <dbReference type="ChEBI" id="CHEBI:43474"/>
        <dbReference type="ChEBI" id="CHEBI:57701"/>
        <dbReference type="ChEBI" id="CHEBI:58702"/>
        <dbReference type="ChEBI" id="CHEBI:145989"/>
        <dbReference type="EC" id="2.5.1.19"/>
    </reaction>
    <physiologicalReaction direction="left-to-right" evidence="6">
        <dbReference type="Rhea" id="RHEA:21257"/>
    </physiologicalReaction>
</comment>